<evidence type="ECO:0008006" key="3">
    <source>
        <dbReference type="Google" id="ProtNLM"/>
    </source>
</evidence>
<organism evidence="1 2">
    <name type="scientific">Wenxinia saemankumensis</name>
    <dbReference type="NCBI Taxonomy" id="1447782"/>
    <lineage>
        <taxon>Bacteria</taxon>
        <taxon>Pseudomonadati</taxon>
        <taxon>Pseudomonadota</taxon>
        <taxon>Alphaproteobacteria</taxon>
        <taxon>Rhodobacterales</taxon>
        <taxon>Roseobacteraceae</taxon>
        <taxon>Wenxinia</taxon>
    </lineage>
</organism>
<dbReference type="EMBL" id="FQYO01000003">
    <property type="protein sequence ID" value="SHI88834.1"/>
    <property type="molecule type" value="Genomic_DNA"/>
</dbReference>
<sequence>MAGGDGIGARLLEALGPAYVINLPQRADRRRGLEAELRRVGLSLSHPGVRLVAAIRPADPGPFTAIGIRGCFESHLAVLRLIAESAAPSGLIVEDDMGFHRAAEARLGTLLPGLGRTGWDIFYGYLDGTNRPEGVAAGLARIAPGDHVRRTHFMAVRREAAQTILPYLEAIAARPAGHPQGGAMHVDGAYSWCREAHPGLRTLAARPDIAVQRPSRSDIAAQPWFDRVPGLAVAVDLARGWKHRLRG</sequence>
<gene>
    <name evidence="1" type="ORF">SAMN05444417_2169</name>
</gene>
<evidence type="ECO:0000313" key="1">
    <source>
        <dbReference type="EMBL" id="SHI88834.1"/>
    </source>
</evidence>
<reference evidence="1 2" key="1">
    <citation type="submission" date="2016-11" db="EMBL/GenBank/DDBJ databases">
        <authorList>
            <person name="Jaros S."/>
            <person name="Januszkiewicz K."/>
            <person name="Wedrychowicz H."/>
        </authorList>
    </citation>
    <scope>NUCLEOTIDE SEQUENCE [LARGE SCALE GENOMIC DNA]</scope>
    <source>
        <strain evidence="1 2">DSM 100565</strain>
    </source>
</reference>
<name>A0A1M6ETL1_9RHOB</name>
<keyword evidence="2" id="KW-1185">Reference proteome</keyword>
<dbReference type="AlphaFoldDB" id="A0A1M6ETL1"/>
<dbReference type="OrthoDB" id="9816113at2"/>
<dbReference type="RefSeq" id="WP_073329799.1">
    <property type="nucleotide sequence ID" value="NZ_FQYO01000003.1"/>
</dbReference>
<accession>A0A1M6ETL1</accession>
<proteinExistence type="predicted"/>
<dbReference type="STRING" id="1447782.SAMN05444417_2169"/>
<evidence type="ECO:0000313" key="2">
    <source>
        <dbReference type="Proteomes" id="UP000184292"/>
    </source>
</evidence>
<dbReference type="Proteomes" id="UP000184292">
    <property type="component" value="Unassembled WGS sequence"/>
</dbReference>
<protein>
    <recommendedName>
        <fullName evidence="3">Glycosyltransferase involved in LPS biosynthesis, GR25 family</fullName>
    </recommendedName>
</protein>